<accession>A0A934N352</accession>
<name>A0A934N352_9GAMM</name>
<evidence type="ECO:0000256" key="1">
    <source>
        <dbReference type="SAM" id="SignalP"/>
    </source>
</evidence>
<dbReference type="Gene3D" id="3.30.1490.230">
    <property type="match status" value="1"/>
</dbReference>
<evidence type="ECO:0000313" key="2">
    <source>
        <dbReference type="EMBL" id="MBJ7538598.1"/>
    </source>
</evidence>
<proteinExistence type="predicted"/>
<dbReference type="RefSeq" id="WP_199469007.1">
    <property type="nucleotide sequence ID" value="NZ_JAEMNX010000015.1"/>
</dbReference>
<keyword evidence="3" id="KW-1185">Reference proteome</keyword>
<organism evidence="2 3">
    <name type="scientific">Marinomonas transparens</name>
    <dbReference type="NCBI Taxonomy" id="2795388"/>
    <lineage>
        <taxon>Bacteria</taxon>
        <taxon>Pseudomonadati</taxon>
        <taxon>Pseudomonadota</taxon>
        <taxon>Gammaproteobacteria</taxon>
        <taxon>Oceanospirillales</taxon>
        <taxon>Oceanospirillaceae</taxon>
        <taxon>Marinomonas</taxon>
    </lineage>
</organism>
<evidence type="ECO:0000313" key="3">
    <source>
        <dbReference type="Proteomes" id="UP000628710"/>
    </source>
</evidence>
<dbReference type="Proteomes" id="UP000628710">
    <property type="component" value="Unassembled WGS sequence"/>
</dbReference>
<feature type="chain" id="PRO_5037189425" evidence="1">
    <location>
        <begin position="24"/>
        <end position="486"/>
    </location>
</feature>
<reference evidence="2" key="1">
    <citation type="submission" date="2020-12" db="EMBL/GenBank/DDBJ databases">
        <title>Marinomonas arctica sp. nov., a psychrotolerant bacterium isolated from the Arctic.</title>
        <authorList>
            <person name="Zhang Y."/>
        </authorList>
    </citation>
    <scope>NUCLEOTIDE SEQUENCE</scope>
    <source>
        <strain evidence="2">C1424</strain>
    </source>
</reference>
<dbReference type="AlphaFoldDB" id="A0A934N352"/>
<gene>
    <name evidence="2" type="ORF">I8J31_13010</name>
</gene>
<dbReference type="InterPro" id="IPR053754">
    <property type="entry name" value="OligoMan_bind_ChitinaseAct_sf"/>
</dbReference>
<dbReference type="EMBL" id="JAEMNX010000015">
    <property type="protein sequence ID" value="MBJ7538598.1"/>
    <property type="molecule type" value="Genomic_DNA"/>
</dbReference>
<sequence>MMIKRFLLSSLLFIPMLFLPALSYGETAATSYAANSVCPVDSTWLSSPSLPTEVKKSDGKDSNFCDFYQFSTQTFLYLMSPSASDSKVRNFQVQANFPVLEFNGDGTPADSCDDVIIGPTLRTGLDKSGLSTGQAGGGATIYAQDRNVVYYDVRFDRATCKQTASAVKMNAANQINFSAGTMELKFAWKKLSTAEINSNTFVTQAAPSISGVLGLVGMHIAVATEDHPEFVWATYEHKINSPDCAFPNVKTDTSWMFASASCAAGLPETAKKGNSCNFNNPKSKQTEPMGTPTNICRVHPYGTASGDHKAAENLADVMAQNAGMLALYDKPSTAASMQLLKNYFNVGALWVSDITKNSGGIGVPNERGSLRLANTVAETDYQHVNLNNDFASNCFGCHNYQGTSEQPSNNITSQALSHIFKDIKFGQGLAIDASTSSIITGNGAAPAICAATCNGLVSYNGKKPSWNGQWTNINLSAGSVCGCELK</sequence>
<feature type="signal peptide" evidence="1">
    <location>
        <begin position="1"/>
        <end position="23"/>
    </location>
</feature>
<protein>
    <submittedName>
        <fullName evidence="2">Mannan-binding lectin</fullName>
    </submittedName>
</protein>
<keyword evidence="1" id="KW-0732">Signal</keyword>
<comment type="caution">
    <text evidence="2">The sequence shown here is derived from an EMBL/GenBank/DDBJ whole genome shotgun (WGS) entry which is preliminary data.</text>
</comment>